<accession>A0A965GEN2</accession>
<reference evidence="1" key="1">
    <citation type="submission" date="2018-10" db="EMBL/GenBank/DDBJ databases">
        <title>Iterative Subtractive Binning of Freshwater Chronoseries Metagenomes Recovers Nearly Complete Genomes from over Four Hundred Novel Species.</title>
        <authorList>
            <person name="Rodriguez-R L.M."/>
            <person name="Tsementzi D."/>
            <person name="Luo C."/>
            <person name="Konstantinidis K.T."/>
        </authorList>
    </citation>
    <scope>NUCLEOTIDE SEQUENCE</scope>
    <source>
        <strain evidence="1">WB5_2A_028</strain>
    </source>
</reference>
<sequence length="290" mass="29114">AFTTQPQVTIRDSAGNTATSATGEITVSIASGVGGTLAGTTTANLINGVATFTNLALSGVAGTAYTLAYSTSGVPGASEILTLSAGAAAKIQLATPAAGFNNGTAFTRTQPVLRIQDSTSNTVSSSNAIVTASVSSGGVLLGTTSQSASSGIVTFTNLGVFGTPGNTYTVTFASPGLLSTTQTVLLTSGSSLTPTFGSTTPTFDGFTVQITNFNRIFNWTFSLLEGNPSTQISLGGNGLLTITGMPVGASAIISATTSRNGFENGASTVTGSNCHRSQPWRLKRCHGDNK</sequence>
<feature type="non-terminal residue" evidence="1">
    <location>
        <position position="1"/>
    </location>
</feature>
<dbReference type="AlphaFoldDB" id="A0A965GEN2"/>
<name>A0A965GEN2_9PROT</name>
<evidence type="ECO:0000313" key="2">
    <source>
        <dbReference type="Proteomes" id="UP000740727"/>
    </source>
</evidence>
<dbReference type="Proteomes" id="UP000740727">
    <property type="component" value="Unassembled WGS sequence"/>
</dbReference>
<organism evidence="1 2">
    <name type="scientific">Candidatus Fonsibacter lacus</name>
    <dbReference type="NCBI Taxonomy" id="2576439"/>
    <lineage>
        <taxon>Bacteria</taxon>
        <taxon>Pseudomonadati</taxon>
        <taxon>Pseudomonadota</taxon>
        <taxon>Alphaproteobacteria</taxon>
        <taxon>Candidatus Pelagibacterales</taxon>
        <taxon>Candidatus Pelagibacterales incertae sedis</taxon>
        <taxon>Candidatus Fonsibacter</taxon>
    </lineage>
</organism>
<gene>
    <name evidence="1" type="ORF">EBT44_04985</name>
</gene>
<dbReference type="EMBL" id="RFXN01000069">
    <property type="protein sequence ID" value="NBR94175.1"/>
    <property type="molecule type" value="Genomic_DNA"/>
</dbReference>
<protein>
    <submittedName>
        <fullName evidence="1">Uncharacterized protein</fullName>
    </submittedName>
</protein>
<proteinExistence type="predicted"/>
<evidence type="ECO:0000313" key="1">
    <source>
        <dbReference type="EMBL" id="NBR94175.1"/>
    </source>
</evidence>
<comment type="caution">
    <text evidence="1">The sequence shown here is derived from an EMBL/GenBank/DDBJ whole genome shotgun (WGS) entry which is preliminary data.</text>
</comment>